<dbReference type="EMBL" id="BAABME010018557">
    <property type="protein sequence ID" value="GAA0154238.1"/>
    <property type="molecule type" value="Genomic_DNA"/>
</dbReference>
<dbReference type="AlphaFoldDB" id="A0AAV3PSG6"/>
<reference evidence="1 2" key="1">
    <citation type="submission" date="2024-01" db="EMBL/GenBank/DDBJ databases">
        <title>The complete chloroplast genome sequence of Lithospermum erythrorhizon: insights into the phylogenetic relationship among Boraginaceae species and the maternal lineages of purple gromwells.</title>
        <authorList>
            <person name="Okada T."/>
            <person name="Watanabe K."/>
        </authorList>
    </citation>
    <scope>NUCLEOTIDE SEQUENCE [LARGE SCALE GENOMIC DNA]</scope>
</reference>
<protein>
    <submittedName>
        <fullName evidence="1">Uncharacterized protein</fullName>
    </submittedName>
</protein>
<organism evidence="1 2">
    <name type="scientific">Lithospermum erythrorhizon</name>
    <name type="common">Purple gromwell</name>
    <name type="synonym">Lithospermum officinale var. erythrorhizon</name>
    <dbReference type="NCBI Taxonomy" id="34254"/>
    <lineage>
        <taxon>Eukaryota</taxon>
        <taxon>Viridiplantae</taxon>
        <taxon>Streptophyta</taxon>
        <taxon>Embryophyta</taxon>
        <taxon>Tracheophyta</taxon>
        <taxon>Spermatophyta</taxon>
        <taxon>Magnoliopsida</taxon>
        <taxon>eudicotyledons</taxon>
        <taxon>Gunneridae</taxon>
        <taxon>Pentapetalae</taxon>
        <taxon>asterids</taxon>
        <taxon>lamiids</taxon>
        <taxon>Boraginales</taxon>
        <taxon>Boraginaceae</taxon>
        <taxon>Boraginoideae</taxon>
        <taxon>Lithospermeae</taxon>
        <taxon>Lithospermum</taxon>
    </lineage>
</organism>
<accession>A0AAV3PSG6</accession>
<keyword evidence="2" id="KW-1185">Reference proteome</keyword>
<gene>
    <name evidence="1" type="ORF">LIER_37830</name>
</gene>
<comment type="caution">
    <text evidence="1">The sequence shown here is derived from an EMBL/GenBank/DDBJ whole genome shotgun (WGS) entry which is preliminary data.</text>
</comment>
<name>A0AAV3PSG6_LITER</name>
<sequence length="154" mass="17858">MDEIEPTISLFFNMDNTSDSGPLTYFPSAKDCKIFAKHKPEKIVEGRWHKKWRYVRGEMSDVVLKRWTSLAEVLRPKFPKTALIRAQIAMLQGIFVNPYHYKVFCEEGVLIQAGLIRSKDFDQTVATPVSWDIPSDDLVRFRCWAGSQIFQVEL</sequence>
<dbReference type="Proteomes" id="UP001454036">
    <property type="component" value="Unassembled WGS sequence"/>
</dbReference>
<evidence type="ECO:0000313" key="2">
    <source>
        <dbReference type="Proteomes" id="UP001454036"/>
    </source>
</evidence>
<evidence type="ECO:0000313" key="1">
    <source>
        <dbReference type="EMBL" id="GAA0154238.1"/>
    </source>
</evidence>
<proteinExistence type="predicted"/>